<keyword evidence="1" id="KW-0548">Nucleotidyltransferase</keyword>
<dbReference type="STRING" id="599839.J4G795"/>
<dbReference type="GO" id="GO:0031380">
    <property type="term" value="C:nuclear RNA-directed RNA polymerase complex"/>
    <property type="evidence" value="ECO:0007669"/>
    <property type="project" value="TreeGrafter"/>
</dbReference>
<name>J4G795_9APHY</name>
<gene>
    <name evidence="5" type="ORF">FIBRA_04376</name>
</gene>
<protein>
    <recommendedName>
        <fullName evidence="1">RNA-dependent RNA polymerase</fullName>
        <ecNumber evidence="1">2.7.7.48</ecNumber>
    </recommendedName>
</protein>
<dbReference type="InterPro" id="IPR057596">
    <property type="entry name" value="RDRP_core"/>
</dbReference>
<reference evidence="5 6" key="1">
    <citation type="journal article" date="2012" name="Appl. Environ. Microbiol.">
        <title>Short-read sequencing for genomic analysis of the brown rot fungus Fibroporia radiculosa.</title>
        <authorList>
            <person name="Tang J.D."/>
            <person name="Perkins A.D."/>
            <person name="Sonstegard T.S."/>
            <person name="Schroeder S.G."/>
            <person name="Burgess S.C."/>
            <person name="Diehl S.V."/>
        </authorList>
    </citation>
    <scope>NUCLEOTIDE SEQUENCE [LARGE SCALE GENOMIC DNA]</scope>
    <source>
        <strain evidence="5 6">TFFH 294</strain>
    </source>
</reference>
<sequence length="1313" mass="147602">MSRLTQYLHRSSKLLRDNASRVMRMQGADEPLRTPKTLFTFNSHEDIHQFATGCDADIGGTSTVHFQLDQSSVAPTLNEQKSAEARRPTAKFWGQMSLGPRTTLFGEMTDDVSAHQFLALRLRVAGHPRTRNSYYVNLQTDGPITTDLWQHRLYFRRDDGAWEDIYIPFNDFVLTNVGEVSPQQITMFRERIRTVGISLLGGNSGAEGPYELGVDYIRAVNVEDLPSDAAALNGLNDLAAAMPISADHANDEACSLDDRQDNYRKRRRDESENATQNRAPKMQRVDSDDLNSLDDIQDVQSGPYIVAPQSHAFLCEIRDLSYGVQWEILRSLDTGVSTEVFDPSVIDRLRKLRTNVKAVPEVMKVVTGDTTPPTDEDTQFEAAFLKERNARLPWSELDKEESILNIDPYGGLGCNESQPYLKDSPHWFGGKVSFTATLELGTQRSDDGPPFHLALNRPVLGPSDRFSRRFGSWRFMKVSVSRDIYAALQKMRYSQDDLITFFTRPIVICTRIFRAFFAKEGNVIFYQTNERWNGSNICQGPSTLHEMSLLAFLKWHNDPIQNYKQTMVKWAARFALGTSNSVPVARLQACQIQYVEDIVCPGFEGTGKVPSEMCMTDGCGLVSASILRQVSDRLGWPSQTVAMQMRLGPAKGMLLLDAEEDISREAPCVKLRPSQIKIVSTQDDPAWRTIDVLRPSRMTSPARLCAETIINLAENGVPCDTFLRLLNAALDDKVAKLTTWTYPADVHQLYKHVADAGSVLSGRCAREASGSTRARGYCADDFLKNYVQGIDGEDNQMNESQSTAWWQDPISGCPSSLEECVMVLLAAGFMPDKLCVLEAKLNGTVKKAIQSNANSFHIEVPMSAKAFVVPGESSSRNLLALDGQWMDQILGEVIVTRHPCKTPTDMQKLVSVFNNRLIRFVDVIVVSVKGHLFNNEFLPRHLASMTGGGDYDGDTVEVYWDPRLIENFRNANPNFAKEPPEVQASLVKNSETVAEFLERTASLRNGELLHEYQKFLLGSLLNTSRVGTYSTWWEASIYKNGYSHKTTIFLAYMFSAILDGPKTGVSVPQSVYNLHSALYNIGPSPWKKSGLSNLKTLKRNPDLPDFVLDGFQERILQEIGIRKDRIDKLLPPHRRVLHPDQDLIAPWQDWVERAKRAKQDGNSRVGEELLAIQAFVELRFAEATTDTAFATTKAIRRTNSGRYLSKGKAPMSDLPIEHRQDMFRKLSRKFNSGPKTVGGKALLYFDEPTLRRVRASYAYYYDHKKSYNGWSRFPWNVALAALCEIKVAALGPGRACTEESFARFTIAKPFLQR</sequence>
<keyword evidence="1" id="KW-0694">RNA-binding</keyword>
<dbReference type="Proteomes" id="UP000006352">
    <property type="component" value="Unassembled WGS sequence"/>
</dbReference>
<keyword evidence="1" id="KW-0808">Transferase</keyword>
<dbReference type="EC" id="2.7.7.48" evidence="1"/>
<evidence type="ECO:0000256" key="2">
    <source>
        <dbReference type="SAM" id="MobiDB-lite"/>
    </source>
</evidence>
<proteinExistence type="inferred from homology"/>
<keyword evidence="6" id="KW-1185">Reference proteome</keyword>
<dbReference type="EMBL" id="HE797073">
    <property type="protein sequence ID" value="CCM02288.1"/>
    <property type="molecule type" value="Genomic_DNA"/>
</dbReference>
<dbReference type="GO" id="GO:0030422">
    <property type="term" value="P:siRNA processing"/>
    <property type="evidence" value="ECO:0007669"/>
    <property type="project" value="TreeGrafter"/>
</dbReference>
<organism evidence="5 6">
    <name type="scientific">Fibroporia radiculosa</name>
    <dbReference type="NCBI Taxonomy" id="599839"/>
    <lineage>
        <taxon>Eukaryota</taxon>
        <taxon>Fungi</taxon>
        <taxon>Dikarya</taxon>
        <taxon>Basidiomycota</taxon>
        <taxon>Agaricomycotina</taxon>
        <taxon>Agaricomycetes</taxon>
        <taxon>Polyporales</taxon>
        <taxon>Fibroporiaceae</taxon>
        <taxon>Fibroporia</taxon>
    </lineage>
</organism>
<comment type="catalytic activity">
    <reaction evidence="1">
        <text>RNA(n) + a ribonucleoside 5'-triphosphate = RNA(n+1) + diphosphate</text>
        <dbReference type="Rhea" id="RHEA:21248"/>
        <dbReference type="Rhea" id="RHEA-COMP:14527"/>
        <dbReference type="Rhea" id="RHEA-COMP:17342"/>
        <dbReference type="ChEBI" id="CHEBI:33019"/>
        <dbReference type="ChEBI" id="CHEBI:61557"/>
        <dbReference type="ChEBI" id="CHEBI:140395"/>
        <dbReference type="EC" id="2.7.7.48"/>
    </reaction>
</comment>
<dbReference type="InParanoid" id="J4G795"/>
<feature type="region of interest" description="Disordered" evidence="2">
    <location>
        <begin position="251"/>
        <end position="293"/>
    </location>
</feature>
<dbReference type="InterPro" id="IPR007855">
    <property type="entry name" value="RDRP"/>
</dbReference>
<accession>J4G795</accession>
<dbReference type="PANTHER" id="PTHR23079:SF55">
    <property type="entry name" value="RNA-DIRECTED RNA POLYMERASE"/>
    <property type="match status" value="1"/>
</dbReference>
<keyword evidence="1" id="KW-0696">RNA-directed RNA polymerase</keyword>
<dbReference type="OrthoDB" id="10055769at2759"/>
<feature type="domain" description="NADH:ubiquinone oxidoreductase intermediate-associated protein 30" evidence="4">
    <location>
        <begin position="39"/>
        <end position="214"/>
    </location>
</feature>
<comment type="similarity">
    <text evidence="1">Belongs to the RdRP family.</text>
</comment>
<dbReference type="GO" id="GO:0003723">
    <property type="term" value="F:RNA binding"/>
    <property type="evidence" value="ECO:0007669"/>
    <property type="project" value="UniProtKB-KW"/>
</dbReference>
<dbReference type="RefSeq" id="XP_012181571.1">
    <property type="nucleotide sequence ID" value="XM_012326181.1"/>
</dbReference>
<dbReference type="GO" id="GO:0003968">
    <property type="term" value="F:RNA-directed RNA polymerase activity"/>
    <property type="evidence" value="ECO:0007669"/>
    <property type="project" value="UniProtKB-KW"/>
</dbReference>
<feature type="compositionally biased region" description="Basic and acidic residues" evidence="2">
    <location>
        <begin position="251"/>
        <end position="271"/>
    </location>
</feature>
<dbReference type="HOGENOM" id="CLU_003387_1_0_1"/>
<feature type="domain" description="RDRP core" evidence="3">
    <location>
        <begin position="450"/>
        <end position="1084"/>
    </location>
</feature>
<evidence type="ECO:0000313" key="5">
    <source>
        <dbReference type="EMBL" id="CCM02288.1"/>
    </source>
</evidence>
<evidence type="ECO:0000259" key="4">
    <source>
        <dbReference type="Pfam" id="PF08547"/>
    </source>
</evidence>
<evidence type="ECO:0000313" key="6">
    <source>
        <dbReference type="Proteomes" id="UP000006352"/>
    </source>
</evidence>
<dbReference type="InterPro" id="IPR008979">
    <property type="entry name" value="Galactose-bd-like_sf"/>
</dbReference>
<evidence type="ECO:0000259" key="3">
    <source>
        <dbReference type="Pfam" id="PF05183"/>
    </source>
</evidence>
<dbReference type="SUPFAM" id="SSF49785">
    <property type="entry name" value="Galactose-binding domain-like"/>
    <property type="match status" value="1"/>
</dbReference>
<evidence type="ECO:0000256" key="1">
    <source>
        <dbReference type="RuleBase" id="RU363098"/>
    </source>
</evidence>
<dbReference type="PANTHER" id="PTHR23079">
    <property type="entry name" value="RNA-DEPENDENT RNA POLYMERASE"/>
    <property type="match status" value="1"/>
</dbReference>
<dbReference type="GeneID" id="24097199"/>
<dbReference type="Pfam" id="PF05183">
    <property type="entry name" value="RdRP"/>
    <property type="match status" value="1"/>
</dbReference>
<dbReference type="Pfam" id="PF08547">
    <property type="entry name" value="CIA30"/>
    <property type="match status" value="1"/>
</dbReference>
<dbReference type="InterPro" id="IPR013857">
    <property type="entry name" value="NADH-UbQ_OxRdtase-assoc_prot30"/>
</dbReference>